<dbReference type="GO" id="GO:0009307">
    <property type="term" value="P:DNA restriction-modification system"/>
    <property type="evidence" value="ECO:0007669"/>
    <property type="project" value="UniProtKB-KW"/>
</dbReference>
<dbReference type="EC" id="3.1.21.3" evidence="5"/>
<dbReference type="SUPFAM" id="SSF116734">
    <property type="entry name" value="DNA methylase specificity domain"/>
    <property type="match status" value="1"/>
</dbReference>
<comment type="similarity">
    <text evidence="1">Belongs to the type-I restriction system S methylase family.</text>
</comment>
<dbReference type="CDD" id="cd17292">
    <property type="entry name" value="RMtype1_S_LlaA17I_TRD2-CR2_like"/>
    <property type="match status" value="1"/>
</dbReference>
<protein>
    <submittedName>
        <fullName evidence="5">Type I restriction enzyme S subunit</fullName>
        <ecNumber evidence="5">3.1.21.3</ecNumber>
    </submittedName>
</protein>
<comment type="caution">
    <text evidence="5">The sequence shown here is derived from an EMBL/GenBank/DDBJ whole genome shotgun (WGS) entry which is preliminary data.</text>
</comment>
<keyword evidence="3" id="KW-0238">DNA-binding</keyword>
<evidence type="ECO:0000259" key="4">
    <source>
        <dbReference type="Pfam" id="PF01420"/>
    </source>
</evidence>
<dbReference type="InterPro" id="IPR000055">
    <property type="entry name" value="Restrct_endonuc_typeI_TRD"/>
</dbReference>
<proteinExistence type="inferred from homology"/>
<accession>A0A7W5D248</accession>
<name>A0A7W5D248_9ACTN</name>
<evidence type="ECO:0000313" key="6">
    <source>
        <dbReference type="Proteomes" id="UP000530850"/>
    </source>
</evidence>
<reference evidence="5 6" key="1">
    <citation type="submission" date="2020-08" db="EMBL/GenBank/DDBJ databases">
        <title>Sequencing the genomes of 1000 actinobacteria strains.</title>
        <authorList>
            <person name="Klenk H.-P."/>
        </authorList>
    </citation>
    <scope>NUCLEOTIDE SEQUENCE [LARGE SCALE GENOMIC DNA]</scope>
    <source>
        <strain evidence="5 6">DSM 22242</strain>
    </source>
</reference>
<evidence type="ECO:0000256" key="3">
    <source>
        <dbReference type="ARBA" id="ARBA00023125"/>
    </source>
</evidence>
<dbReference type="Gene3D" id="1.10.287.1120">
    <property type="entry name" value="Bipartite methylase S protein"/>
    <property type="match status" value="1"/>
</dbReference>
<dbReference type="Pfam" id="PF01420">
    <property type="entry name" value="Methylase_S"/>
    <property type="match status" value="1"/>
</dbReference>
<organism evidence="5 6">
    <name type="scientific">Parvibacter caecicola</name>
    <dbReference type="NCBI Taxonomy" id="747645"/>
    <lineage>
        <taxon>Bacteria</taxon>
        <taxon>Bacillati</taxon>
        <taxon>Actinomycetota</taxon>
        <taxon>Coriobacteriia</taxon>
        <taxon>Coriobacteriales</taxon>
        <taxon>Coriobacteriaceae</taxon>
        <taxon>Parvibacter</taxon>
    </lineage>
</organism>
<dbReference type="EMBL" id="JACHYA010000004">
    <property type="protein sequence ID" value="MBB3171504.1"/>
    <property type="molecule type" value="Genomic_DNA"/>
</dbReference>
<sequence>MCKRIYKEQTTEAGGVPFFKIGTFGGEPDAFISQEVFEEYRKLYPFPKIGDILISAAGTIGRTIVYQGEHAYYQDSNIVWLAHTNQLDNGFFLQYLNKQKWKSLEGSTLKRLYNKDILDALIALPKPHEQACIGSLFRNLDSLITLHQRE</sequence>
<evidence type="ECO:0000313" key="5">
    <source>
        <dbReference type="EMBL" id="MBB3171504.1"/>
    </source>
</evidence>
<dbReference type="Gene3D" id="3.90.220.20">
    <property type="entry name" value="DNA methylase specificity domains"/>
    <property type="match status" value="1"/>
</dbReference>
<dbReference type="Proteomes" id="UP000530850">
    <property type="component" value="Unassembled WGS sequence"/>
</dbReference>
<dbReference type="PANTHER" id="PTHR30408">
    <property type="entry name" value="TYPE-1 RESTRICTION ENZYME ECOKI SPECIFICITY PROTEIN"/>
    <property type="match status" value="1"/>
</dbReference>
<dbReference type="InterPro" id="IPR052021">
    <property type="entry name" value="Type-I_RS_S_subunit"/>
</dbReference>
<keyword evidence="2" id="KW-0680">Restriction system</keyword>
<gene>
    <name evidence="5" type="ORF">FHR31_001324</name>
</gene>
<evidence type="ECO:0000256" key="1">
    <source>
        <dbReference type="ARBA" id="ARBA00010923"/>
    </source>
</evidence>
<dbReference type="InterPro" id="IPR044946">
    <property type="entry name" value="Restrct_endonuc_typeI_TRD_sf"/>
</dbReference>
<dbReference type="PANTHER" id="PTHR30408:SF12">
    <property type="entry name" value="TYPE I RESTRICTION ENZYME MJAVIII SPECIFICITY SUBUNIT"/>
    <property type="match status" value="1"/>
</dbReference>
<feature type="domain" description="Type I restriction modification DNA specificity" evidence="4">
    <location>
        <begin position="2"/>
        <end position="149"/>
    </location>
</feature>
<dbReference type="AlphaFoldDB" id="A0A7W5D248"/>
<keyword evidence="5" id="KW-0378">Hydrolase</keyword>
<evidence type="ECO:0000256" key="2">
    <source>
        <dbReference type="ARBA" id="ARBA00022747"/>
    </source>
</evidence>
<dbReference type="GO" id="GO:0003677">
    <property type="term" value="F:DNA binding"/>
    <property type="evidence" value="ECO:0007669"/>
    <property type="project" value="UniProtKB-KW"/>
</dbReference>
<dbReference type="GO" id="GO:0009035">
    <property type="term" value="F:type I site-specific deoxyribonuclease activity"/>
    <property type="evidence" value="ECO:0007669"/>
    <property type="project" value="UniProtKB-EC"/>
</dbReference>